<evidence type="ECO:0000313" key="1">
    <source>
        <dbReference type="EnsemblPlants" id="cds.evm.model.02.929"/>
    </source>
</evidence>
<dbReference type="AlphaFoldDB" id="A0A803P384"/>
<sequence length="141" mass="16129">MSRVFKARYYPIDTFTSTTLGSNPSYVWRSILEAQKLVANGVRWNVGNGNSISVLGEAWLPDETNPRIMSNNPSLMNAKVTNLMKQGRLEWDEENLNDLFEPRDRALILQITLDPSITRDCLVWSRELSGVYTVKSAYRLM</sequence>
<name>A0A803P384_CANSA</name>
<dbReference type="Proteomes" id="UP000596661">
    <property type="component" value="Chromosome 2"/>
</dbReference>
<dbReference type="EMBL" id="UZAU01000142">
    <property type="status" value="NOT_ANNOTATED_CDS"/>
    <property type="molecule type" value="Genomic_DNA"/>
</dbReference>
<protein>
    <submittedName>
        <fullName evidence="1">Uncharacterized protein</fullName>
    </submittedName>
</protein>
<dbReference type="Gramene" id="evm.model.02.929">
    <property type="protein sequence ID" value="cds.evm.model.02.929"/>
    <property type="gene ID" value="evm.TU.02.929"/>
</dbReference>
<dbReference type="EnsemblPlants" id="evm.model.02.929">
    <property type="protein sequence ID" value="cds.evm.model.02.929"/>
    <property type="gene ID" value="evm.TU.02.929"/>
</dbReference>
<reference evidence="1" key="1">
    <citation type="submission" date="2018-11" db="EMBL/GenBank/DDBJ databases">
        <authorList>
            <person name="Grassa J C."/>
        </authorList>
    </citation>
    <scope>NUCLEOTIDE SEQUENCE [LARGE SCALE GENOMIC DNA]</scope>
</reference>
<keyword evidence="2" id="KW-1185">Reference proteome</keyword>
<dbReference type="OMA" id="TRPRIRW"/>
<organism evidence="1 2">
    <name type="scientific">Cannabis sativa</name>
    <name type="common">Hemp</name>
    <name type="synonym">Marijuana</name>
    <dbReference type="NCBI Taxonomy" id="3483"/>
    <lineage>
        <taxon>Eukaryota</taxon>
        <taxon>Viridiplantae</taxon>
        <taxon>Streptophyta</taxon>
        <taxon>Embryophyta</taxon>
        <taxon>Tracheophyta</taxon>
        <taxon>Spermatophyta</taxon>
        <taxon>Magnoliopsida</taxon>
        <taxon>eudicotyledons</taxon>
        <taxon>Gunneridae</taxon>
        <taxon>Pentapetalae</taxon>
        <taxon>rosids</taxon>
        <taxon>fabids</taxon>
        <taxon>Rosales</taxon>
        <taxon>Cannabaceae</taxon>
        <taxon>Cannabis</taxon>
    </lineage>
</organism>
<proteinExistence type="predicted"/>
<reference evidence="1" key="2">
    <citation type="submission" date="2021-03" db="UniProtKB">
        <authorList>
            <consortium name="EnsemblPlants"/>
        </authorList>
    </citation>
    <scope>IDENTIFICATION</scope>
</reference>
<accession>A0A803P384</accession>
<evidence type="ECO:0000313" key="2">
    <source>
        <dbReference type="Proteomes" id="UP000596661"/>
    </source>
</evidence>